<dbReference type="Proteomes" id="UP000502823">
    <property type="component" value="Unassembled WGS sequence"/>
</dbReference>
<feature type="region of interest" description="Disordered" evidence="2">
    <location>
        <begin position="139"/>
        <end position="159"/>
    </location>
</feature>
<dbReference type="InterPro" id="IPR050468">
    <property type="entry name" value="Cuticle_Struct_Prot"/>
</dbReference>
<dbReference type="PROSITE" id="PS51155">
    <property type="entry name" value="CHIT_BIND_RR_2"/>
    <property type="match status" value="3"/>
</dbReference>
<keyword evidence="4" id="KW-1185">Reference proteome</keyword>
<accession>A0A6L2PPA3</accession>
<feature type="compositionally biased region" description="Basic and acidic residues" evidence="2">
    <location>
        <begin position="616"/>
        <end position="635"/>
    </location>
</feature>
<dbReference type="AlphaFoldDB" id="A0A6L2PPA3"/>
<comment type="caution">
    <text evidence="3">The sequence shown here is derived from an EMBL/GenBank/DDBJ whole genome shotgun (WGS) entry which is preliminary data.</text>
</comment>
<evidence type="ECO:0000313" key="3">
    <source>
        <dbReference type="EMBL" id="GFG34423.1"/>
    </source>
</evidence>
<feature type="compositionally biased region" description="Basic and acidic residues" evidence="2">
    <location>
        <begin position="546"/>
        <end position="556"/>
    </location>
</feature>
<evidence type="ECO:0000313" key="4">
    <source>
        <dbReference type="Proteomes" id="UP000502823"/>
    </source>
</evidence>
<reference evidence="4" key="1">
    <citation type="submission" date="2020-01" db="EMBL/GenBank/DDBJ databases">
        <title>Draft genome sequence of the Termite Coptotermes fromosanus.</title>
        <authorList>
            <person name="Itakura S."/>
            <person name="Yosikawa Y."/>
            <person name="Umezawa K."/>
        </authorList>
    </citation>
    <scope>NUCLEOTIDE SEQUENCE [LARGE SCALE GENOMIC DNA]</scope>
</reference>
<feature type="region of interest" description="Disordered" evidence="2">
    <location>
        <begin position="377"/>
        <end position="586"/>
    </location>
</feature>
<feature type="compositionally biased region" description="Basic and acidic residues" evidence="2">
    <location>
        <begin position="410"/>
        <end position="429"/>
    </location>
</feature>
<dbReference type="GO" id="GO:0008010">
    <property type="term" value="F:structural constituent of chitin-based larval cuticle"/>
    <property type="evidence" value="ECO:0007669"/>
    <property type="project" value="TreeGrafter"/>
</dbReference>
<dbReference type="Pfam" id="PF00379">
    <property type="entry name" value="Chitin_bind_4"/>
    <property type="match status" value="3"/>
</dbReference>
<feature type="compositionally biased region" description="Gly residues" evidence="2">
    <location>
        <begin position="439"/>
        <end position="449"/>
    </location>
</feature>
<feature type="region of interest" description="Disordered" evidence="2">
    <location>
        <begin position="274"/>
        <end position="323"/>
    </location>
</feature>
<sequence>MCQSKAKKQEESQNKVLLLKGRRQKIIQRQLPRIARLRQHPVISNRSVGRRSRSDEAIELFTDLVSILSSAGWRLALCVLSGCMITVVPAKPAQPKPSTAGGGPERLDFDLGQNGGYRFDYATGDAGQHYHRAEATPDNTVRGQYGYRDPKTGGDLKTTYTAGKRGFRVRGPHIARHMDLSQTKIPYDPPVPPDSPHYNPSYSTYFDPNEDPSYSFNFQTSEYSRSESANSRGDVNGRYTYVDDVGVRHNVEYEAGSGVGFHVKSPYPDSTPLSPSVLFAGPPASRKSSKPLRGHTSIQRGKDGSYRFTSAGPDQRRTEVSDATGHVRGSYTYIDDKGVQRTIQYIAGPNIGYKVISSKTNDRYPLYPYPFIPSTNSFKDDEPFEISTAGTGSGVKPQSGVPGFGGSGGKDSKEKHPGYSFEGSKEYHSSSEGSKGTKPTGGGSSGAGEGQEDDLWSGVYDQKNKGPTESATPDDFSDIFGEPPGTGGDKHEGGDDDDKYDHKGSPPKGDDPESFSHIRPLPSNIPYGNCCKYVTNHNAAKFNGPGERRPSRRPDDAGTQSKSYSHVRDYSSQSEETNEFAGFPPGLPVRGHVVSLDLKPYASKIPSPGVAIEQPEGNKSRTEDLNTPVREDQLT</sequence>
<dbReference type="GO" id="GO:0062129">
    <property type="term" value="C:chitin-based extracellular matrix"/>
    <property type="evidence" value="ECO:0007669"/>
    <property type="project" value="TreeGrafter"/>
</dbReference>
<organism evidence="3 4">
    <name type="scientific">Coptotermes formosanus</name>
    <name type="common">Formosan subterranean termite</name>
    <dbReference type="NCBI Taxonomy" id="36987"/>
    <lineage>
        <taxon>Eukaryota</taxon>
        <taxon>Metazoa</taxon>
        <taxon>Ecdysozoa</taxon>
        <taxon>Arthropoda</taxon>
        <taxon>Hexapoda</taxon>
        <taxon>Insecta</taxon>
        <taxon>Pterygota</taxon>
        <taxon>Neoptera</taxon>
        <taxon>Polyneoptera</taxon>
        <taxon>Dictyoptera</taxon>
        <taxon>Blattodea</taxon>
        <taxon>Blattoidea</taxon>
        <taxon>Termitoidae</taxon>
        <taxon>Rhinotermitidae</taxon>
        <taxon>Coptotermes</taxon>
    </lineage>
</organism>
<name>A0A6L2PPA3_COPFO</name>
<protein>
    <submittedName>
        <fullName evidence="3">Uncharacterized protein</fullName>
    </submittedName>
</protein>
<proteinExistence type="predicted"/>
<feature type="compositionally biased region" description="Basic and acidic residues" evidence="2">
    <location>
        <begin position="488"/>
        <end position="516"/>
    </location>
</feature>
<dbReference type="InParanoid" id="A0A6L2PPA3"/>
<keyword evidence="1" id="KW-0193">Cuticle</keyword>
<feature type="compositionally biased region" description="Polar residues" evidence="2">
    <location>
        <begin position="558"/>
        <end position="575"/>
    </location>
</feature>
<dbReference type="InterPro" id="IPR000618">
    <property type="entry name" value="Insect_cuticle"/>
</dbReference>
<dbReference type="OrthoDB" id="8196648at2759"/>
<gene>
    <name evidence="3" type="ORF">Cfor_01283</name>
</gene>
<feature type="region of interest" description="Disordered" evidence="2">
    <location>
        <begin position="606"/>
        <end position="635"/>
    </location>
</feature>
<dbReference type="EMBL" id="BLKM01000480">
    <property type="protein sequence ID" value="GFG34423.1"/>
    <property type="molecule type" value="Genomic_DNA"/>
</dbReference>
<dbReference type="FunCoup" id="A0A6L2PPA3">
    <property type="interactions" value="12"/>
</dbReference>
<dbReference type="PANTHER" id="PTHR10380:SF235">
    <property type="entry name" value="CUTICULAR PROTEIN 73D, ISOFORM B"/>
    <property type="match status" value="1"/>
</dbReference>
<dbReference type="PANTHER" id="PTHR10380">
    <property type="entry name" value="CUTICLE PROTEIN"/>
    <property type="match status" value="1"/>
</dbReference>
<evidence type="ECO:0000256" key="1">
    <source>
        <dbReference type="PROSITE-ProRule" id="PRU00497"/>
    </source>
</evidence>
<evidence type="ECO:0000256" key="2">
    <source>
        <dbReference type="SAM" id="MobiDB-lite"/>
    </source>
</evidence>